<evidence type="ECO:0000313" key="3">
    <source>
        <dbReference type="Proteomes" id="UP000307943"/>
    </source>
</evidence>
<organism evidence="2 3">
    <name type="scientific">Paenibacillus hemerocallicola</name>
    <dbReference type="NCBI Taxonomy" id="1172614"/>
    <lineage>
        <taxon>Bacteria</taxon>
        <taxon>Bacillati</taxon>
        <taxon>Bacillota</taxon>
        <taxon>Bacilli</taxon>
        <taxon>Bacillales</taxon>
        <taxon>Paenibacillaceae</taxon>
        <taxon>Paenibacillus</taxon>
    </lineage>
</organism>
<reference evidence="2 3" key="1">
    <citation type="submission" date="2019-05" db="EMBL/GenBank/DDBJ databases">
        <title>We sequenced the genome of Paenibacillus hemerocallicola KCTC 33185 for further insight into its adaptation and study the phylogeny of Paenibacillus.</title>
        <authorList>
            <person name="Narsing Rao M.P."/>
        </authorList>
    </citation>
    <scope>NUCLEOTIDE SEQUENCE [LARGE SCALE GENOMIC DNA]</scope>
    <source>
        <strain evidence="2 3">KCTC 33185</strain>
    </source>
</reference>
<evidence type="ECO:0000313" key="2">
    <source>
        <dbReference type="EMBL" id="TNJ60845.1"/>
    </source>
</evidence>
<proteinExistence type="predicted"/>
<name>A0A5C4SYH6_9BACL</name>
<dbReference type="PROSITE" id="PS51257">
    <property type="entry name" value="PROKAR_LIPOPROTEIN"/>
    <property type="match status" value="1"/>
</dbReference>
<gene>
    <name evidence="2" type="ORF">FE784_35160</name>
</gene>
<dbReference type="EMBL" id="VDCQ01000079">
    <property type="protein sequence ID" value="TNJ60845.1"/>
    <property type="molecule type" value="Genomic_DNA"/>
</dbReference>
<sequence>MKYRSLRLLGAALLPVLLAAACGTAGGGTTKTKSYDNDGYLGISNTNPNLQTGPSYHTYQVDTDMMRSAVVPIAGVRKVRITTNGTNANVKITAPKDSSDAELERIRGEALQALQHNVPRYDFKVTVRSE</sequence>
<evidence type="ECO:0000256" key="1">
    <source>
        <dbReference type="SAM" id="SignalP"/>
    </source>
</evidence>
<feature type="chain" id="PRO_5039047773" description="Sporulation protein" evidence="1">
    <location>
        <begin position="28"/>
        <end position="130"/>
    </location>
</feature>
<dbReference type="RefSeq" id="WP_139606916.1">
    <property type="nucleotide sequence ID" value="NZ_VDCQ01000079.1"/>
</dbReference>
<keyword evidence="3" id="KW-1185">Reference proteome</keyword>
<comment type="caution">
    <text evidence="2">The sequence shown here is derived from an EMBL/GenBank/DDBJ whole genome shotgun (WGS) entry which is preliminary data.</text>
</comment>
<feature type="signal peptide" evidence="1">
    <location>
        <begin position="1"/>
        <end position="27"/>
    </location>
</feature>
<protein>
    <recommendedName>
        <fullName evidence="4">Sporulation protein</fullName>
    </recommendedName>
</protein>
<keyword evidence="1" id="KW-0732">Signal</keyword>
<dbReference type="AlphaFoldDB" id="A0A5C4SYH6"/>
<dbReference type="OrthoDB" id="2679017at2"/>
<evidence type="ECO:0008006" key="4">
    <source>
        <dbReference type="Google" id="ProtNLM"/>
    </source>
</evidence>
<accession>A0A5C4SYH6</accession>
<dbReference type="Proteomes" id="UP000307943">
    <property type="component" value="Unassembled WGS sequence"/>
</dbReference>